<feature type="compositionally biased region" description="Polar residues" evidence="1">
    <location>
        <begin position="85"/>
        <end position="98"/>
    </location>
</feature>
<dbReference type="AlphaFoldDB" id="A0A553PPY3"/>
<proteinExistence type="predicted"/>
<dbReference type="Proteomes" id="UP000318571">
    <property type="component" value="Chromosome 6"/>
</dbReference>
<evidence type="ECO:0000256" key="1">
    <source>
        <dbReference type="SAM" id="MobiDB-lite"/>
    </source>
</evidence>
<accession>A0A553PPY3</accession>
<feature type="compositionally biased region" description="Basic and acidic residues" evidence="1">
    <location>
        <begin position="74"/>
        <end position="84"/>
    </location>
</feature>
<evidence type="ECO:0000313" key="4">
    <source>
        <dbReference type="Proteomes" id="UP000318571"/>
    </source>
</evidence>
<dbReference type="EMBL" id="VCGU01000002">
    <property type="protein sequence ID" value="TRY79744.1"/>
    <property type="molecule type" value="Genomic_DNA"/>
</dbReference>
<sequence length="120" mass="13829">MKTQYRVLFSMLIMNLSFCRSSPISSPEYFSEDLYNEIEDRSTSQIALASTTQRLQTEVARKQLVRKMSNLNNKAKEIDNHDDYSSTSSISAPSENSFNEDWKPAIFIEDAGRFEKWNAS</sequence>
<comment type="caution">
    <text evidence="3">The sequence shown here is derived from an EMBL/GenBank/DDBJ whole genome shotgun (WGS) entry which is preliminary data.</text>
</comment>
<keyword evidence="4" id="KW-1185">Reference proteome</keyword>
<feature type="region of interest" description="Disordered" evidence="1">
    <location>
        <begin position="71"/>
        <end position="98"/>
    </location>
</feature>
<evidence type="ECO:0008006" key="5">
    <source>
        <dbReference type="Google" id="ProtNLM"/>
    </source>
</evidence>
<gene>
    <name evidence="3" type="ORF">TCAL_01967</name>
</gene>
<organism evidence="3 4">
    <name type="scientific">Tigriopus californicus</name>
    <name type="common">Marine copepod</name>
    <dbReference type="NCBI Taxonomy" id="6832"/>
    <lineage>
        <taxon>Eukaryota</taxon>
        <taxon>Metazoa</taxon>
        <taxon>Ecdysozoa</taxon>
        <taxon>Arthropoda</taxon>
        <taxon>Crustacea</taxon>
        <taxon>Multicrustacea</taxon>
        <taxon>Hexanauplia</taxon>
        <taxon>Copepoda</taxon>
        <taxon>Harpacticoida</taxon>
        <taxon>Harpacticidae</taxon>
        <taxon>Tigriopus</taxon>
    </lineage>
</organism>
<keyword evidence="2" id="KW-0732">Signal</keyword>
<feature type="signal peptide" evidence="2">
    <location>
        <begin position="1"/>
        <end position="21"/>
    </location>
</feature>
<reference evidence="3 4" key="1">
    <citation type="journal article" date="2018" name="Nat. Ecol. Evol.">
        <title>Genomic signatures of mitonuclear coevolution across populations of Tigriopus californicus.</title>
        <authorList>
            <person name="Barreto F.S."/>
            <person name="Watson E.T."/>
            <person name="Lima T.G."/>
            <person name="Willett C.S."/>
            <person name="Edmands S."/>
            <person name="Li W."/>
            <person name="Burton R.S."/>
        </authorList>
    </citation>
    <scope>NUCLEOTIDE SEQUENCE [LARGE SCALE GENOMIC DNA]</scope>
    <source>
        <strain evidence="3 4">San Diego</strain>
    </source>
</reference>
<protein>
    <recommendedName>
        <fullName evidence="5">Corticotropin-releasing factor domain-containing protein</fullName>
    </recommendedName>
</protein>
<feature type="chain" id="PRO_5021851640" description="Corticotropin-releasing factor domain-containing protein" evidence="2">
    <location>
        <begin position="22"/>
        <end position="120"/>
    </location>
</feature>
<name>A0A553PPY3_TIGCA</name>
<evidence type="ECO:0000256" key="2">
    <source>
        <dbReference type="SAM" id="SignalP"/>
    </source>
</evidence>
<evidence type="ECO:0000313" key="3">
    <source>
        <dbReference type="EMBL" id="TRY79744.1"/>
    </source>
</evidence>